<dbReference type="GO" id="GO:0005886">
    <property type="term" value="C:plasma membrane"/>
    <property type="evidence" value="ECO:0007669"/>
    <property type="project" value="TreeGrafter"/>
</dbReference>
<evidence type="ECO:0000313" key="7">
    <source>
        <dbReference type="EMBL" id="KNC25695.1"/>
    </source>
</evidence>
<evidence type="ECO:0000256" key="1">
    <source>
        <dbReference type="ARBA" id="ARBA00004141"/>
    </source>
</evidence>
<dbReference type="Proteomes" id="UP000037069">
    <property type="component" value="Unassembled WGS sequence"/>
</dbReference>
<comment type="similarity">
    <text evidence="2 6">Belongs to the tetraspanin (TM4SF) family.</text>
</comment>
<dbReference type="EMBL" id="JRES01001077">
    <property type="protein sequence ID" value="KNC25695.1"/>
    <property type="molecule type" value="Genomic_DNA"/>
</dbReference>
<dbReference type="Gene3D" id="1.10.1450.10">
    <property type="entry name" value="Tetraspanin"/>
    <property type="match status" value="1"/>
</dbReference>
<dbReference type="Pfam" id="PF00335">
    <property type="entry name" value="Tetraspanin"/>
    <property type="match status" value="1"/>
</dbReference>
<dbReference type="InterPro" id="IPR008952">
    <property type="entry name" value="Tetraspanin_EC2_sf"/>
</dbReference>
<keyword evidence="4 6" id="KW-1133">Transmembrane helix</keyword>
<dbReference type="OrthoDB" id="6134317at2759"/>
<evidence type="ECO:0000256" key="2">
    <source>
        <dbReference type="ARBA" id="ARBA00006840"/>
    </source>
</evidence>
<feature type="transmembrane region" description="Helical" evidence="6">
    <location>
        <begin position="235"/>
        <end position="258"/>
    </location>
</feature>
<dbReference type="PANTHER" id="PTHR19282:SF552">
    <property type="entry name" value="TETRASPANIN"/>
    <property type="match status" value="1"/>
</dbReference>
<dbReference type="PIRSF" id="PIRSF002419">
    <property type="entry name" value="Tetraspanin"/>
    <property type="match status" value="1"/>
</dbReference>
<dbReference type="OMA" id="FTQPQVI"/>
<dbReference type="SUPFAM" id="SSF48652">
    <property type="entry name" value="Tetraspanin"/>
    <property type="match status" value="1"/>
</dbReference>
<keyword evidence="8" id="KW-1185">Reference proteome</keyword>
<comment type="caution">
    <text evidence="7">The sequence shown here is derived from an EMBL/GenBank/DDBJ whole genome shotgun (WGS) entry which is preliminary data.</text>
</comment>
<dbReference type="PROSITE" id="PS00421">
    <property type="entry name" value="TM4_1"/>
    <property type="match status" value="1"/>
</dbReference>
<reference evidence="7 8" key="1">
    <citation type="journal article" date="2015" name="Nat. Commun.">
        <title>Lucilia cuprina genome unlocks parasitic fly biology to underpin future interventions.</title>
        <authorList>
            <person name="Anstead C.A."/>
            <person name="Korhonen P.K."/>
            <person name="Young N.D."/>
            <person name="Hall R.S."/>
            <person name="Jex A.R."/>
            <person name="Murali S.C."/>
            <person name="Hughes D.S."/>
            <person name="Lee S.F."/>
            <person name="Perry T."/>
            <person name="Stroehlein A.J."/>
            <person name="Ansell B.R."/>
            <person name="Breugelmans B."/>
            <person name="Hofmann A."/>
            <person name="Qu J."/>
            <person name="Dugan S."/>
            <person name="Lee S.L."/>
            <person name="Chao H."/>
            <person name="Dinh H."/>
            <person name="Han Y."/>
            <person name="Doddapaneni H.V."/>
            <person name="Worley K.C."/>
            <person name="Muzny D.M."/>
            <person name="Ioannidis P."/>
            <person name="Waterhouse R.M."/>
            <person name="Zdobnov E.M."/>
            <person name="James P.J."/>
            <person name="Bagnall N.H."/>
            <person name="Kotze A.C."/>
            <person name="Gibbs R.A."/>
            <person name="Richards S."/>
            <person name="Batterham P."/>
            <person name="Gasser R.B."/>
        </authorList>
    </citation>
    <scope>NUCLEOTIDE SEQUENCE [LARGE SCALE GENOMIC DNA]</scope>
    <source>
        <strain evidence="7 8">LS</strain>
        <tissue evidence="7">Full body</tissue>
    </source>
</reference>
<keyword evidence="3 6" id="KW-0812">Transmembrane</keyword>
<dbReference type="InterPro" id="IPR018499">
    <property type="entry name" value="Tetraspanin/Peripherin"/>
</dbReference>
<evidence type="ECO:0000313" key="8">
    <source>
        <dbReference type="Proteomes" id="UP000037069"/>
    </source>
</evidence>
<organism evidence="7 8">
    <name type="scientific">Lucilia cuprina</name>
    <name type="common">Green bottle fly</name>
    <name type="synonym">Australian sheep blowfly</name>
    <dbReference type="NCBI Taxonomy" id="7375"/>
    <lineage>
        <taxon>Eukaryota</taxon>
        <taxon>Metazoa</taxon>
        <taxon>Ecdysozoa</taxon>
        <taxon>Arthropoda</taxon>
        <taxon>Hexapoda</taxon>
        <taxon>Insecta</taxon>
        <taxon>Pterygota</taxon>
        <taxon>Neoptera</taxon>
        <taxon>Endopterygota</taxon>
        <taxon>Diptera</taxon>
        <taxon>Brachycera</taxon>
        <taxon>Muscomorpha</taxon>
        <taxon>Oestroidea</taxon>
        <taxon>Calliphoridae</taxon>
        <taxon>Luciliinae</taxon>
        <taxon>Lucilia</taxon>
    </lineage>
</organism>
<dbReference type="FunFam" id="1.10.1450.10:FF:000028">
    <property type="entry name" value="Tetraspanin"/>
    <property type="match status" value="1"/>
</dbReference>
<feature type="transmembrane region" description="Helical" evidence="6">
    <location>
        <begin position="12"/>
        <end position="37"/>
    </location>
</feature>
<dbReference type="AlphaFoldDB" id="A0A0L0C071"/>
<evidence type="ECO:0000256" key="4">
    <source>
        <dbReference type="ARBA" id="ARBA00022989"/>
    </source>
</evidence>
<feature type="transmembrane region" description="Helical" evidence="6">
    <location>
        <begin position="99"/>
        <end position="120"/>
    </location>
</feature>
<protein>
    <recommendedName>
        <fullName evidence="6">Tetraspanin</fullName>
    </recommendedName>
</protein>
<accession>A0A0L0C071</accession>
<name>A0A0L0C071_LUCCU</name>
<keyword evidence="5 6" id="KW-0472">Membrane</keyword>
<dbReference type="CDD" id="cd03156">
    <property type="entry name" value="uroplakin_I_like_LEL"/>
    <property type="match status" value="1"/>
</dbReference>
<feature type="transmembrane region" description="Helical" evidence="6">
    <location>
        <begin position="66"/>
        <end position="87"/>
    </location>
</feature>
<evidence type="ECO:0000256" key="3">
    <source>
        <dbReference type="ARBA" id="ARBA00022692"/>
    </source>
</evidence>
<dbReference type="PANTHER" id="PTHR19282">
    <property type="entry name" value="TETRASPANIN"/>
    <property type="match status" value="1"/>
</dbReference>
<proteinExistence type="inferred from homology"/>
<dbReference type="STRING" id="7375.A0A0L0C071"/>
<sequence>MGSDCGVWIGKYVLCIFNFLFFILGTIVLGTGIWLAVDKASLIALLKMVESENINQFTQPQVIEQMAYVLIAIGGIMFLMSFLGYCGAIRESRCLLTTYGVFMILLLIAEIVAGGLAAFYKETARNESKGFLQSTITKYYTTAEHTDAVTLMWNQMMSTFGCCGVVDYRDFETSAGWMNGKGNHTIPEACCRLKDIKNLLPEDESCVTNPNETNSFYLKGCYDVFTEWIISHREIIIAVLFGVGVVHLLAIFLAFCLCKSFAKYHGMRL</sequence>
<evidence type="ECO:0000256" key="6">
    <source>
        <dbReference type="RuleBase" id="RU361218"/>
    </source>
</evidence>
<evidence type="ECO:0000256" key="5">
    <source>
        <dbReference type="ARBA" id="ARBA00023136"/>
    </source>
</evidence>
<dbReference type="InterPro" id="IPR018503">
    <property type="entry name" value="Tetraspanin_CS"/>
</dbReference>
<dbReference type="InterPro" id="IPR000301">
    <property type="entry name" value="Tetraspanin_animals"/>
</dbReference>
<gene>
    <name evidence="7" type="ORF">FF38_12884</name>
</gene>
<dbReference type="PRINTS" id="PR00259">
    <property type="entry name" value="TMFOUR"/>
</dbReference>
<comment type="subcellular location">
    <subcellularLocation>
        <location evidence="1 6">Membrane</location>
        <topology evidence="1 6">Multi-pass membrane protein</topology>
    </subcellularLocation>
</comment>